<dbReference type="EMBL" id="PFBI01000003">
    <property type="protein sequence ID" value="PIR84865.1"/>
    <property type="molecule type" value="Genomic_DNA"/>
</dbReference>
<dbReference type="InterPro" id="IPR008926">
    <property type="entry name" value="RNR_R1-su_N"/>
</dbReference>
<evidence type="ECO:0000256" key="7">
    <source>
        <dbReference type="ARBA" id="ARBA00024942"/>
    </source>
</evidence>
<dbReference type="PANTHER" id="PTHR11573:SF6">
    <property type="entry name" value="RIBONUCLEOSIDE-DIPHOSPHATE REDUCTASE LARGE SUBUNIT"/>
    <property type="match status" value="1"/>
</dbReference>
<dbReference type="SUPFAM" id="SSF48168">
    <property type="entry name" value="R1 subunit of ribonucleotide reductase, N-terminal domain"/>
    <property type="match status" value="1"/>
</dbReference>
<evidence type="ECO:0000256" key="10">
    <source>
        <dbReference type="RuleBase" id="RU003410"/>
    </source>
</evidence>
<evidence type="ECO:0000256" key="4">
    <source>
        <dbReference type="ARBA" id="ARBA00022840"/>
    </source>
</evidence>
<dbReference type="Gene3D" id="3.20.70.20">
    <property type="match status" value="1"/>
</dbReference>
<gene>
    <name evidence="12" type="ORF">COU16_00560</name>
</gene>
<dbReference type="FunFam" id="3.20.70.20:FF:000009">
    <property type="entry name" value="Ribonucleoside-diphosphate reductase"/>
    <property type="match status" value="1"/>
</dbReference>
<dbReference type="GO" id="GO:0005971">
    <property type="term" value="C:ribonucleoside-diphosphate reductase complex"/>
    <property type="evidence" value="ECO:0007669"/>
    <property type="project" value="TreeGrafter"/>
</dbReference>
<keyword evidence="4 9" id="KW-0067">ATP-binding</keyword>
<dbReference type="CDD" id="cd01679">
    <property type="entry name" value="RNR_I"/>
    <property type="match status" value="1"/>
</dbReference>
<dbReference type="PANTHER" id="PTHR11573">
    <property type="entry name" value="RIBONUCLEOSIDE-DIPHOSPHATE REDUCTASE LARGE CHAIN"/>
    <property type="match status" value="1"/>
</dbReference>
<evidence type="ECO:0000256" key="3">
    <source>
        <dbReference type="ARBA" id="ARBA00022741"/>
    </source>
</evidence>
<reference evidence="13" key="1">
    <citation type="submission" date="2017-09" db="EMBL/GenBank/DDBJ databases">
        <title>Depth-based differentiation of microbial function through sediment-hosted aquifers and enrichment of novel symbionts in the deep terrestrial subsurface.</title>
        <authorList>
            <person name="Probst A.J."/>
            <person name="Ladd B."/>
            <person name="Jarett J.K."/>
            <person name="Geller-Mcgrath D.E."/>
            <person name="Sieber C.M.K."/>
            <person name="Emerson J.B."/>
            <person name="Anantharaman K."/>
            <person name="Thomas B.C."/>
            <person name="Malmstrom R."/>
            <person name="Stieglmeier M."/>
            <person name="Klingl A."/>
            <person name="Woyke T."/>
            <person name="Ryan C.M."/>
            <person name="Banfield J.F."/>
        </authorList>
    </citation>
    <scope>NUCLEOTIDE SEQUENCE [LARGE SCALE GENOMIC DNA]</scope>
</reference>
<dbReference type="NCBIfam" id="NF005544">
    <property type="entry name" value="PRK07207.1"/>
    <property type="match status" value="1"/>
</dbReference>
<dbReference type="UniPathway" id="UPA00326"/>
<dbReference type="InterPro" id="IPR039718">
    <property type="entry name" value="Rrm1"/>
</dbReference>
<evidence type="ECO:0000313" key="12">
    <source>
        <dbReference type="EMBL" id="PIR84865.1"/>
    </source>
</evidence>
<dbReference type="Pfam" id="PF00317">
    <property type="entry name" value="Ribonuc_red_lgN"/>
    <property type="match status" value="1"/>
</dbReference>
<dbReference type="PROSITE" id="PS51161">
    <property type="entry name" value="ATP_CONE"/>
    <property type="match status" value="2"/>
</dbReference>
<dbReference type="SUPFAM" id="SSF51998">
    <property type="entry name" value="PFL-like glycyl radical enzymes"/>
    <property type="match status" value="1"/>
</dbReference>
<dbReference type="Pfam" id="PF03477">
    <property type="entry name" value="ATP-cone"/>
    <property type="match status" value="2"/>
</dbReference>
<organism evidence="12 13">
    <name type="scientific">Candidatus Kaiserbacteria bacterium CG10_big_fil_rev_8_21_14_0_10_47_16</name>
    <dbReference type="NCBI Taxonomy" id="1974608"/>
    <lineage>
        <taxon>Bacteria</taxon>
        <taxon>Candidatus Kaiseribacteriota</taxon>
    </lineage>
</organism>
<dbReference type="InterPro" id="IPR005144">
    <property type="entry name" value="ATP-cone_dom"/>
</dbReference>
<keyword evidence="5 10" id="KW-0560">Oxidoreductase</keyword>
<evidence type="ECO:0000259" key="11">
    <source>
        <dbReference type="PROSITE" id="PS51161"/>
    </source>
</evidence>
<evidence type="ECO:0000256" key="1">
    <source>
        <dbReference type="ARBA" id="ARBA00010406"/>
    </source>
</evidence>
<evidence type="ECO:0000256" key="2">
    <source>
        <dbReference type="ARBA" id="ARBA00022533"/>
    </source>
</evidence>
<dbReference type="NCBIfam" id="TIGR02506">
    <property type="entry name" value="NrdE_NrdA"/>
    <property type="match status" value="1"/>
</dbReference>
<dbReference type="Proteomes" id="UP000229344">
    <property type="component" value="Unassembled WGS sequence"/>
</dbReference>
<dbReference type="GO" id="GO:0009263">
    <property type="term" value="P:deoxyribonucleotide biosynthetic process"/>
    <property type="evidence" value="ECO:0007669"/>
    <property type="project" value="UniProtKB-KW"/>
</dbReference>
<name>A0A2H0UGD5_9BACT</name>
<accession>A0A2H0UGD5</accession>
<comment type="catalytic activity">
    <reaction evidence="8 10">
        <text>a 2'-deoxyribonucleoside 5'-diphosphate + [thioredoxin]-disulfide + H2O = a ribonucleoside 5'-diphosphate + [thioredoxin]-dithiol</text>
        <dbReference type="Rhea" id="RHEA:23252"/>
        <dbReference type="Rhea" id="RHEA-COMP:10698"/>
        <dbReference type="Rhea" id="RHEA-COMP:10700"/>
        <dbReference type="ChEBI" id="CHEBI:15377"/>
        <dbReference type="ChEBI" id="CHEBI:29950"/>
        <dbReference type="ChEBI" id="CHEBI:50058"/>
        <dbReference type="ChEBI" id="CHEBI:57930"/>
        <dbReference type="ChEBI" id="CHEBI:73316"/>
        <dbReference type="EC" id="1.17.4.1"/>
    </reaction>
</comment>
<dbReference type="InterPro" id="IPR013509">
    <property type="entry name" value="RNR_lsu_N"/>
</dbReference>
<evidence type="ECO:0000256" key="9">
    <source>
        <dbReference type="PROSITE-ProRule" id="PRU00492"/>
    </source>
</evidence>
<comment type="similarity">
    <text evidence="1 10">Belongs to the ribonucleoside diphosphate reductase large chain family.</text>
</comment>
<feature type="domain" description="ATP-cone" evidence="11">
    <location>
        <begin position="129"/>
        <end position="219"/>
    </location>
</feature>
<keyword evidence="3 9" id="KW-0547">Nucleotide-binding</keyword>
<dbReference type="Pfam" id="PF02867">
    <property type="entry name" value="Ribonuc_red_lgC"/>
    <property type="match status" value="1"/>
</dbReference>
<dbReference type="PROSITE" id="PS00089">
    <property type="entry name" value="RIBORED_LARGE"/>
    <property type="match status" value="1"/>
</dbReference>
<dbReference type="AlphaFoldDB" id="A0A2H0UGD5"/>
<evidence type="ECO:0000256" key="8">
    <source>
        <dbReference type="ARBA" id="ARBA00047754"/>
    </source>
</evidence>
<comment type="caution">
    <text evidence="12">The sequence shown here is derived from an EMBL/GenBank/DDBJ whole genome shotgun (WGS) entry which is preliminary data.</text>
</comment>
<dbReference type="PRINTS" id="PR01183">
    <property type="entry name" value="RIBORDTASEM1"/>
</dbReference>
<dbReference type="GO" id="GO:0004748">
    <property type="term" value="F:ribonucleoside-diphosphate reductase activity, thioredoxin disulfide as acceptor"/>
    <property type="evidence" value="ECO:0007669"/>
    <property type="project" value="UniProtKB-EC"/>
</dbReference>
<evidence type="ECO:0000256" key="6">
    <source>
        <dbReference type="ARBA" id="ARBA00023116"/>
    </source>
</evidence>
<evidence type="ECO:0000256" key="5">
    <source>
        <dbReference type="ARBA" id="ARBA00023002"/>
    </source>
</evidence>
<protein>
    <recommendedName>
        <fullName evidence="10">Ribonucleoside-diphosphate reductase</fullName>
        <ecNumber evidence="10">1.17.4.1</ecNumber>
    </recommendedName>
</protein>
<feature type="domain" description="ATP-cone" evidence="11">
    <location>
        <begin position="21"/>
        <end position="116"/>
    </location>
</feature>
<keyword evidence="6 10" id="KW-0215">Deoxyribonucleotide synthesis</keyword>
<keyword evidence="2" id="KW-0021">Allosteric enzyme</keyword>
<dbReference type="InterPro" id="IPR013346">
    <property type="entry name" value="NrdE_NrdA_C"/>
</dbReference>
<sequence length="989" mass="111300">MMAKERALCLVNNVQNCSMITEIVKRNGMSVPFDQKKIVIVMKKAFVAEGVSIGDDVLEQMTDRVVAKLGVVCEGKEQCPTVEQVQDFVEETLMERGYFEVAKSFILYRFRQTEERKQEVVKEISENRLTIVRSDGTREQFSRDKMRAYVEQFTVGYEKEIDLNNIVSQVEREVHDGIKTSEMAKLVTLILRARIEQDPAYSFVAARQLNDRVYQQAIGSAAGLDLEAQAKQYREAFVRNIKKGVEAKKLDERMLSYDLEKLAATIEPSRDNLFMYLGVETLHDRYFIRINNEVLETPQLMWMRVAMGLSLGEEHKEDRAIEFYNVMSQLHFVPSTPTLFHAGTPHPQLSSCYLNVVEDDLNHIFKVFGDNAQLSKWAGGIGTAWTKLRGTGALIKQAGITSQGVIPFLKIANDVTVAINRSGRRRGATCVYMENWHIDFEDFLELRKNTGDERRRTHDMNTASWISDLFMKRVKEDGQWTLFSPDEAVDLTETYGKKFEDLFIKYEGMADRGEIKLFKRMKARDLWKKQLGMLFETGHPWITFKDPSNIRSPQDHAGVVHNSNLCTEITLNTSAEETAVCNLGSVNFARHINDRQFDVEMVRRTVTTAMRMLDNVIDLNFYPTKEARHSNMKHRPVGLGVMGFQDALYELDIPFESEACIEFADFSMETVSHAAITASSELARERGAYESFSGSKWDRGLLPQDTVRLLEEDRGIATGTPVGSKLDWGPVRESIKQYGMRNSNCMAIAPTATISNISGTTPGIEPTYKNIFVKANISGDFIVVNNYLVKELKDRGLWNKDMLEAIKYNDGKLADIPNIPVELRHKYKETFEIDMRFLIKSAAARGKWIDQSQSLNIFFNGTSGGELSELYLYAWEAGLKTTYYLRSLGASQVEKSTVGAAGSHLRKSGGNTKQSETDIAAATHNSASAVPTAVPVPAPAPAEPVSAMATPSPITKEIVDSGKVAVMAQGQKNPPRLHVAEEAICESCQ</sequence>
<dbReference type="GO" id="GO:0005524">
    <property type="term" value="F:ATP binding"/>
    <property type="evidence" value="ECO:0007669"/>
    <property type="project" value="UniProtKB-UniRule"/>
</dbReference>
<dbReference type="InterPro" id="IPR000788">
    <property type="entry name" value="RNR_lg_C"/>
</dbReference>
<evidence type="ECO:0000313" key="13">
    <source>
        <dbReference type="Proteomes" id="UP000229344"/>
    </source>
</evidence>
<comment type="function">
    <text evidence="7 10">Provides the precursors necessary for DNA synthesis. Catalyzes the biosynthesis of deoxyribonucleotides from the corresponding ribonucleotides.</text>
</comment>
<proteinExistence type="inferred from homology"/>
<dbReference type="EC" id="1.17.4.1" evidence="10"/>